<dbReference type="InterPro" id="IPR006439">
    <property type="entry name" value="HAD-SF_hydro_IA"/>
</dbReference>
<dbReference type="SUPFAM" id="SSF56784">
    <property type="entry name" value="HAD-like"/>
    <property type="match status" value="1"/>
</dbReference>
<dbReference type="EMBL" id="JAMOIM010000001">
    <property type="protein sequence ID" value="MCW6506486.1"/>
    <property type="molecule type" value="Genomic_DNA"/>
</dbReference>
<dbReference type="InterPro" id="IPR023198">
    <property type="entry name" value="PGP-like_dom2"/>
</dbReference>
<dbReference type="Proteomes" id="UP001165667">
    <property type="component" value="Unassembled WGS sequence"/>
</dbReference>
<evidence type="ECO:0000313" key="2">
    <source>
        <dbReference type="Proteomes" id="UP001165667"/>
    </source>
</evidence>
<dbReference type="SFLD" id="SFLDS00003">
    <property type="entry name" value="Haloacid_Dehalogenase"/>
    <property type="match status" value="1"/>
</dbReference>
<dbReference type="PANTHER" id="PTHR43611:SF3">
    <property type="entry name" value="FLAVIN MONONUCLEOTIDE HYDROLASE 1, CHLOROPLATIC"/>
    <property type="match status" value="1"/>
</dbReference>
<dbReference type="Gene3D" id="1.10.150.240">
    <property type="entry name" value="Putative phosphatase, domain 2"/>
    <property type="match status" value="1"/>
</dbReference>
<reference evidence="1" key="1">
    <citation type="submission" date="2022-05" db="EMBL/GenBank/DDBJ databases">
        <authorList>
            <person name="Pankratov T."/>
        </authorList>
    </citation>
    <scope>NUCLEOTIDE SEQUENCE</scope>
    <source>
        <strain evidence="1">BP6-180914</strain>
    </source>
</reference>
<comment type="caution">
    <text evidence="1">The sequence shown here is derived from an EMBL/GenBank/DDBJ whole genome shotgun (WGS) entry which is preliminary data.</text>
</comment>
<dbReference type="CDD" id="cd02603">
    <property type="entry name" value="HAD_sEH-N_like"/>
    <property type="match status" value="1"/>
</dbReference>
<keyword evidence="2" id="KW-1185">Reference proteome</keyword>
<dbReference type="Gene3D" id="3.40.50.1000">
    <property type="entry name" value="HAD superfamily/HAD-like"/>
    <property type="match status" value="1"/>
</dbReference>
<protein>
    <submittedName>
        <fullName evidence="1">HAD family phosphatase</fullName>
    </submittedName>
</protein>
<name>A0AA41YQ54_9HYPH</name>
<dbReference type="AlphaFoldDB" id="A0AA41YQ54"/>
<dbReference type="Pfam" id="PF00702">
    <property type="entry name" value="Hydrolase"/>
    <property type="match status" value="1"/>
</dbReference>
<proteinExistence type="predicted"/>
<accession>A0AA41YQ54</accession>
<dbReference type="SFLD" id="SFLDG01129">
    <property type="entry name" value="C1.5:_HAD__Beta-PGM__Phosphata"/>
    <property type="match status" value="1"/>
</dbReference>
<organism evidence="1 2">
    <name type="scientific">Lichenifustis flavocetrariae</name>
    <dbReference type="NCBI Taxonomy" id="2949735"/>
    <lineage>
        <taxon>Bacteria</taxon>
        <taxon>Pseudomonadati</taxon>
        <taxon>Pseudomonadota</taxon>
        <taxon>Alphaproteobacteria</taxon>
        <taxon>Hyphomicrobiales</taxon>
        <taxon>Lichenihabitantaceae</taxon>
        <taxon>Lichenifustis</taxon>
    </lineage>
</organism>
<dbReference type="PANTHER" id="PTHR43611">
    <property type="entry name" value="ALPHA-D-GLUCOSE 1-PHOSPHATE PHOSPHATASE"/>
    <property type="match status" value="1"/>
</dbReference>
<evidence type="ECO:0000313" key="1">
    <source>
        <dbReference type="EMBL" id="MCW6506486.1"/>
    </source>
</evidence>
<gene>
    <name evidence="1" type="ORF">M8523_00440</name>
</gene>
<dbReference type="InterPro" id="IPR036412">
    <property type="entry name" value="HAD-like_sf"/>
</dbReference>
<dbReference type="PRINTS" id="PR00413">
    <property type="entry name" value="HADHALOGNASE"/>
</dbReference>
<sequence>MASSSPTIVVFDIGNVLIEWDPKHLYASVFPNRPGAMQWFLDTICTPAWNLEQDGGRTWADGVGTLVAQFPEWRAEIEAYDRRWHEMIPRTIEGTVGILERLKQAGTKVYAITNFSTEKYRESFARFTFLAWFDGVVVSGDERLLKPHAPIFALLCERYRLKASDCVFIDDNQDNVDGARRSGMAAIHFTGPADLRKALQSYGLPA</sequence>
<dbReference type="RefSeq" id="WP_282582850.1">
    <property type="nucleotide sequence ID" value="NZ_JAMOIM010000001.1"/>
</dbReference>
<dbReference type="NCBIfam" id="TIGR01509">
    <property type="entry name" value="HAD-SF-IA-v3"/>
    <property type="match status" value="1"/>
</dbReference>
<dbReference type="InterPro" id="IPR023214">
    <property type="entry name" value="HAD_sf"/>
</dbReference>